<reference evidence="3 4" key="1">
    <citation type="journal article" date="2024" name="Ann. Entomol. Soc. Am.">
        <title>Genomic analyses of the southern and eastern yellowjacket wasps (Hymenoptera: Vespidae) reveal evolutionary signatures of social life.</title>
        <authorList>
            <person name="Catto M.A."/>
            <person name="Caine P.B."/>
            <person name="Orr S.E."/>
            <person name="Hunt B.G."/>
            <person name="Goodisman M.A.D."/>
        </authorList>
    </citation>
    <scope>NUCLEOTIDE SEQUENCE [LARGE SCALE GENOMIC DNA]</scope>
    <source>
        <strain evidence="3">233</strain>
        <tissue evidence="3">Head and thorax</tissue>
    </source>
</reference>
<dbReference type="Gene3D" id="3.10.110.10">
    <property type="entry name" value="Ubiquitin Conjugating Enzyme"/>
    <property type="match status" value="1"/>
</dbReference>
<dbReference type="InterPro" id="IPR050113">
    <property type="entry name" value="Ub_conjugating_enzyme"/>
</dbReference>
<keyword evidence="1" id="KW-1133">Transmembrane helix</keyword>
<dbReference type="FunFam" id="3.10.110.10:FF:000086">
    <property type="entry name" value="Ubiquitin-conjugating enzyme E2 J1"/>
    <property type="match status" value="1"/>
</dbReference>
<keyword evidence="1" id="KW-0472">Membrane</keyword>
<keyword evidence="4" id="KW-1185">Reference proteome</keyword>
<keyword evidence="1" id="KW-0812">Transmembrane</keyword>
<dbReference type="AlphaFoldDB" id="A0ABD2B7Y2"/>
<name>A0ABD2B7Y2_VESSQ</name>
<accession>A0ABD2B7Y2</accession>
<evidence type="ECO:0000313" key="4">
    <source>
        <dbReference type="Proteomes" id="UP001607302"/>
    </source>
</evidence>
<proteinExistence type="predicted"/>
<dbReference type="EMBL" id="JAUDFV010000132">
    <property type="protein sequence ID" value="KAL2728841.1"/>
    <property type="molecule type" value="Genomic_DNA"/>
</dbReference>
<evidence type="ECO:0000259" key="2">
    <source>
        <dbReference type="PROSITE" id="PS50127"/>
    </source>
</evidence>
<gene>
    <name evidence="3" type="ORF">V1478_006473</name>
</gene>
<evidence type="ECO:0000313" key="3">
    <source>
        <dbReference type="EMBL" id="KAL2728841.1"/>
    </source>
</evidence>
<dbReference type="InterPro" id="IPR000608">
    <property type="entry name" value="UBC"/>
</dbReference>
<dbReference type="Pfam" id="PF00179">
    <property type="entry name" value="UQ_con"/>
    <property type="match status" value="1"/>
</dbReference>
<protein>
    <submittedName>
        <fullName evidence="3">Ubiquitin-conjugating enzyme E2 J1-like</fullName>
    </submittedName>
</protein>
<sequence length="325" mass="37072">MQIDHMLHKHEQISQLFTLLYNPGNATGIKHTNFNLTDDIQKMSFEGKYNVKSPGKSFSLFLIIKNITILICISAVKRLMREAQELHEATEEYYAYPLDDNLFEWHFTIQGPPSTDFEGGVYHGRILLPPEYPMKPPNIILLTPNGRFKINKKICLSISDYHPETWQPSWSIRTALLALIAFMPTPGNGTIGSLDYSIEERQKLVKKSLDWQCENCGKVVDLLSKNIAKKPITEEEQSMLDTIALKVDDNSPETSFAQNVDNVTGSELRHRTETTFSEMQEARSSVRLNPQIETMISSNDLFWSILIALLASVIILLVLRRLFLV</sequence>
<feature type="domain" description="UBC core" evidence="2">
    <location>
        <begin position="74"/>
        <end position="222"/>
    </location>
</feature>
<dbReference type="SMART" id="SM00212">
    <property type="entry name" value="UBCc"/>
    <property type="match status" value="1"/>
</dbReference>
<organism evidence="3 4">
    <name type="scientific">Vespula squamosa</name>
    <name type="common">Southern yellow jacket</name>
    <name type="synonym">Wasp</name>
    <dbReference type="NCBI Taxonomy" id="30214"/>
    <lineage>
        <taxon>Eukaryota</taxon>
        <taxon>Metazoa</taxon>
        <taxon>Ecdysozoa</taxon>
        <taxon>Arthropoda</taxon>
        <taxon>Hexapoda</taxon>
        <taxon>Insecta</taxon>
        <taxon>Pterygota</taxon>
        <taxon>Neoptera</taxon>
        <taxon>Endopterygota</taxon>
        <taxon>Hymenoptera</taxon>
        <taxon>Apocrita</taxon>
        <taxon>Aculeata</taxon>
        <taxon>Vespoidea</taxon>
        <taxon>Vespidae</taxon>
        <taxon>Vespinae</taxon>
        <taxon>Vespula</taxon>
    </lineage>
</organism>
<dbReference type="Proteomes" id="UP001607302">
    <property type="component" value="Unassembled WGS sequence"/>
</dbReference>
<dbReference type="SUPFAM" id="SSF54495">
    <property type="entry name" value="UBC-like"/>
    <property type="match status" value="1"/>
</dbReference>
<comment type="caution">
    <text evidence="3">The sequence shown here is derived from an EMBL/GenBank/DDBJ whole genome shotgun (WGS) entry which is preliminary data.</text>
</comment>
<dbReference type="CDD" id="cd23799">
    <property type="entry name" value="UBCc_UBE2J"/>
    <property type="match status" value="1"/>
</dbReference>
<dbReference type="PANTHER" id="PTHR24067">
    <property type="entry name" value="UBIQUITIN-CONJUGATING ENZYME E2"/>
    <property type="match status" value="1"/>
</dbReference>
<dbReference type="InterPro" id="IPR016135">
    <property type="entry name" value="UBQ-conjugating_enzyme/RWD"/>
</dbReference>
<evidence type="ECO:0000256" key="1">
    <source>
        <dbReference type="SAM" id="Phobius"/>
    </source>
</evidence>
<feature type="transmembrane region" description="Helical" evidence="1">
    <location>
        <begin position="301"/>
        <end position="319"/>
    </location>
</feature>
<dbReference type="PROSITE" id="PS50127">
    <property type="entry name" value="UBC_2"/>
    <property type="match status" value="1"/>
</dbReference>